<dbReference type="Proteomes" id="UP000007110">
    <property type="component" value="Unassembled WGS sequence"/>
</dbReference>
<keyword evidence="4" id="KW-0175">Coiled coil</keyword>
<evidence type="ECO:0000256" key="4">
    <source>
        <dbReference type="SAM" id="Coils"/>
    </source>
</evidence>
<dbReference type="EnsemblMetazoa" id="XM_030980478">
    <property type="protein sequence ID" value="XP_030836338"/>
    <property type="gene ID" value="LOC579015"/>
</dbReference>
<dbReference type="KEGG" id="spu:579015"/>
<dbReference type="RefSeq" id="XP_030836273.1">
    <property type="nucleotide sequence ID" value="XM_030980413.1"/>
</dbReference>
<organism evidence="8 9">
    <name type="scientific">Strongylocentrotus purpuratus</name>
    <name type="common">Purple sea urchin</name>
    <dbReference type="NCBI Taxonomy" id="7668"/>
    <lineage>
        <taxon>Eukaryota</taxon>
        <taxon>Metazoa</taxon>
        <taxon>Echinodermata</taxon>
        <taxon>Eleutherozoa</taxon>
        <taxon>Echinozoa</taxon>
        <taxon>Echinoidea</taxon>
        <taxon>Euechinoidea</taxon>
        <taxon>Echinacea</taxon>
        <taxon>Camarodonta</taxon>
        <taxon>Echinidea</taxon>
        <taxon>Strongylocentrotidae</taxon>
        <taxon>Strongylocentrotus</taxon>
    </lineage>
</organism>
<dbReference type="AlphaFoldDB" id="A0A7M7NGK0"/>
<dbReference type="OMA" id="QFAHINP"/>
<sequence>MGLRSRGKLLLLMTVFGSFSLLLLQSRSGEMDGNYQSYESRLEELRNRLQSTERQNQARAVELHHLQQQLRRVAEVTGNSSYLRDEHLNPLLAQLNAQNLNMSNFLHLPSVLEYMPHLKKNPVGLQPAFQLSQGNTGVSIVIGVPTIKRDVQSYLMETLHSLVNGLSQEEKLECLIVVFIAEVDKDYVTKEAAGIQKEFSAEVDSGLIEVISPPAEYYPDLNSIKETFGDTSERVKWRTKQNLDFSFLMMYSRIRGTYYCQLEDDIVAVPGYLTTMKNFAMQQSTKDWLLLEFSSLGFIGKLFKSSDLNLVVEFFLMFHMEKPIDWLLDHILYVKVCNPEKDPKHCGRQKAGFRIRYKPSLFQHIGLHSSLKGKLQKLKDRDFKKGMKLPQHTNPPAEVSSTIRHYLRYTLDKAYLGQEIFWGNTPSAGDQVKFHFNTPIVIEQYRFISSNTENPGDKFYNTSVEVLPSYHQEKKEGILEADNAAELNLKRTEDGFIQVGKFEDGRAIGNIESKIGAVQEIRLRVLSEAKNWVILSEIYIVAKQTR</sequence>
<dbReference type="PANTHER" id="PTHR12062:SF9">
    <property type="entry name" value="ALPHA-1,3-MANNOSYL-GLYCOPROTEIN 4-BETA-N-ACETYLGLUCOSAMINYLTRANSFERASE A, ISOFORM A"/>
    <property type="match status" value="1"/>
</dbReference>
<dbReference type="GeneID" id="579015"/>
<keyword evidence="5" id="KW-0732">Signal</keyword>
<feature type="domain" description="MGAT4 conserved region" evidence="6">
    <location>
        <begin position="108"/>
        <end position="383"/>
    </location>
</feature>
<dbReference type="InterPro" id="IPR057279">
    <property type="entry name" value="MGAT4"/>
</dbReference>
<dbReference type="InParanoid" id="A0A7M7NGK0"/>
<feature type="domain" description="MGAT4 A/B/C C-terminal" evidence="7">
    <location>
        <begin position="397"/>
        <end position="537"/>
    </location>
</feature>
<accession>A0A7M7NGK0</accession>
<keyword evidence="3" id="KW-0808">Transferase</keyword>
<evidence type="ECO:0000259" key="7">
    <source>
        <dbReference type="Pfam" id="PF23524"/>
    </source>
</evidence>
<feature type="chain" id="PRO_5036207679" evidence="5">
    <location>
        <begin position="29"/>
        <end position="546"/>
    </location>
</feature>
<dbReference type="GO" id="GO:0005793">
    <property type="term" value="C:endoplasmic reticulum-Golgi intermediate compartment"/>
    <property type="evidence" value="ECO:0000318"/>
    <property type="project" value="GO_Central"/>
</dbReference>
<dbReference type="Pfam" id="PF23524">
    <property type="entry name" value="MGAT4A_C"/>
    <property type="match status" value="1"/>
</dbReference>
<evidence type="ECO:0000256" key="2">
    <source>
        <dbReference type="ARBA" id="ARBA00022676"/>
    </source>
</evidence>
<keyword evidence="9" id="KW-1185">Reference proteome</keyword>
<dbReference type="InterPro" id="IPR056576">
    <property type="entry name" value="MGAT4_A/B/C_C"/>
</dbReference>
<dbReference type="GeneID" id="115922161"/>
<evidence type="ECO:0000256" key="5">
    <source>
        <dbReference type="SAM" id="SignalP"/>
    </source>
</evidence>
<dbReference type="GO" id="GO:0005783">
    <property type="term" value="C:endoplasmic reticulum"/>
    <property type="evidence" value="ECO:0000318"/>
    <property type="project" value="GO_Central"/>
</dbReference>
<reference evidence="8" key="2">
    <citation type="submission" date="2021-01" db="UniProtKB">
        <authorList>
            <consortium name="EnsemblMetazoa"/>
        </authorList>
    </citation>
    <scope>IDENTIFICATION</scope>
</reference>
<comment type="pathway">
    <text evidence="1">Protein modification; protein glycosylation.</text>
</comment>
<dbReference type="PANTHER" id="PTHR12062">
    <property type="entry name" value="N-ACETYLGLUCOSAMINYLTRANSFERASE VI"/>
    <property type="match status" value="1"/>
</dbReference>
<evidence type="ECO:0000259" key="6">
    <source>
        <dbReference type="Pfam" id="PF04666"/>
    </source>
</evidence>
<keyword evidence="2" id="KW-0328">Glycosyltransferase</keyword>
<dbReference type="EnsemblMetazoa" id="XM_030980413">
    <property type="protein sequence ID" value="XP_030836273"/>
    <property type="gene ID" value="LOC115922161"/>
</dbReference>
<dbReference type="InterPro" id="IPR006759">
    <property type="entry name" value="Glyco_transf_54"/>
</dbReference>
<dbReference type="FunCoup" id="A0A7M7NGK0">
    <property type="interactions" value="2007"/>
</dbReference>
<dbReference type="GO" id="GO:0008375">
    <property type="term" value="F:acetylglucosaminyltransferase activity"/>
    <property type="evidence" value="ECO:0000318"/>
    <property type="project" value="GO_Central"/>
</dbReference>
<dbReference type="GO" id="GO:0006487">
    <property type="term" value="P:protein N-linked glycosylation"/>
    <property type="evidence" value="ECO:0000318"/>
    <property type="project" value="GO_Central"/>
</dbReference>
<protein>
    <submittedName>
        <fullName evidence="8">Uncharacterized protein</fullName>
    </submittedName>
</protein>
<name>A0A7M7NGK0_STRPU</name>
<evidence type="ECO:0000256" key="1">
    <source>
        <dbReference type="ARBA" id="ARBA00004922"/>
    </source>
</evidence>
<dbReference type="KEGG" id="spu:115922161"/>
<dbReference type="GO" id="GO:0005795">
    <property type="term" value="C:Golgi stack"/>
    <property type="evidence" value="ECO:0000318"/>
    <property type="project" value="GO_Central"/>
</dbReference>
<evidence type="ECO:0000313" key="9">
    <source>
        <dbReference type="Proteomes" id="UP000007110"/>
    </source>
</evidence>
<reference evidence="9" key="1">
    <citation type="submission" date="2015-02" db="EMBL/GenBank/DDBJ databases">
        <title>Genome sequencing for Strongylocentrotus purpuratus.</title>
        <authorList>
            <person name="Murali S."/>
            <person name="Liu Y."/>
            <person name="Vee V."/>
            <person name="English A."/>
            <person name="Wang M."/>
            <person name="Skinner E."/>
            <person name="Han Y."/>
            <person name="Muzny D.M."/>
            <person name="Worley K.C."/>
            <person name="Gibbs R.A."/>
        </authorList>
    </citation>
    <scope>NUCLEOTIDE SEQUENCE</scope>
</reference>
<proteinExistence type="predicted"/>
<feature type="coiled-coil region" evidence="4">
    <location>
        <begin position="28"/>
        <end position="62"/>
    </location>
</feature>
<dbReference type="OrthoDB" id="2016523at2759"/>
<feature type="signal peptide" evidence="5">
    <location>
        <begin position="1"/>
        <end position="28"/>
    </location>
</feature>
<dbReference type="RefSeq" id="XP_030836338.1">
    <property type="nucleotide sequence ID" value="XM_030980478.1"/>
</dbReference>
<evidence type="ECO:0000256" key="3">
    <source>
        <dbReference type="ARBA" id="ARBA00022679"/>
    </source>
</evidence>
<dbReference type="Pfam" id="PF04666">
    <property type="entry name" value="MGAT4_cons"/>
    <property type="match status" value="1"/>
</dbReference>
<evidence type="ECO:0000313" key="8">
    <source>
        <dbReference type="EnsemblMetazoa" id="XP_030836273"/>
    </source>
</evidence>